<dbReference type="Proteomes" id="UP000614460">
    <property type="component" value="Unassembled WGS sequence"/>
</dbReference>
<evidence type="ECO:0000259" key="2">
    <source>
        <dbReference type="Pfam" id="PF20732"/>
    </source>
</evidence>
<name>A0A8H9KUQ4_9SPHI</name>
<organism evidence="3 4">
    <name type="scientific">Sphingobacterium cellulitidis</name>
    <dbReference type="NCBI Taxonomy" id="1768011"/>
    <lineage>
        <taxon>Bacteria</taxon>
        <taxon>Pseudomonadati</taxon>
        <taxon>Bacteroidota</taxon>
        <taxon>Sphingobacteriia</taxon>
        <taxon>Sphingobacteriales</taxon>
        <taxon>Sphingobacteriaceae</taxon>
        <taxon>Sphingobacterium</taxon>
    </lineage>
</organism>
<dbReference type="PANTHER" id="PTHR42915:SF1">
    <property type="entry name" value="PEPTIDOGLYCAN BETA-N-ACETYLMURAMIDASE NAMZ"/>
    <property type="match status" value="1"/>
</dbReference>
<evidence type="ECO:0000313" key="3">
    <source>
        <dbReference type="EMBL" id="GGE13377.1"/>
    </source>
</evidence>
<dbReference type="AlphaFoldDB" id="A0A8H9KUQ4"/>
<gene>
    <name evidence="3" type="ORF">GCM10011516_09030</name>
</gene>
<dbReference type="GO" id="GO:0033922">
    <property type="term" value="F:peptidoglycan beta-N-acetylmuramidase activity"/>
    <property type="evidence" value="ECO:0007669"/>
    <property type="project" value="InterPro"/>
</dbReference>
<dbReference type="Pfam" id="PF07075">
    <property type="entry name" value="NamZ_N"/>
    <property type="match status" value="1"/>
</dbReference>
<dbReference type="EMBL" id="BMKM01000001">
    <property type="protein sequence ID" value="GGE13377.1"/>
    <property type="molecule type" value="Genomic_DNA"/>
</dbReference>
<dbReference type="InterPro" id="IPR048503">
    <property type="entry name" value="NamZ_C"/>
</dbReference>
<evidence type="ECO:0000313" key="4">
    <source>
        <dbReference type="Proteomes" id="UP000614460"/>
    </source>
</evidence>
<reference evidence="3" key="1">
    <citation type="journal article" date="2014" name="Int. J. Syst. Evol. Microbiol.">
        <title>Complete genome sequence of Corynebacterium casei LMG S-19264T (=DSM 44701T), isolated from a smear-ripened cheese.</title>
        <authorList>
            <consortium name="US DOE Joint Genome Institute (JGI-PGF)"/>
            <person name="Walter F."/>
            <person name="Albersmeier A."/>
            <person name="Kalinowski J."/>
            <person name="Ruckert C."/>
        </authorList>
    </citation>
    <scope>NUCLEOTIDE SEQUENCE</scope>
    <source>
        <strain evidence="3">CGMCC 1.15966</strain>
    </source>
</reference>
<accession>A0A8H9KUQ4</accession>
<reference evidence="3" key="2">
    <citation type="submission" date="2020-09" db="EMBL/GenBank/DDBJ databases">
        <authorList>
            <person name="Sun Q."/>
            <person name="Zhou Y."/>
        </authorList>
    </citation>
    <scope>NUCLEOTIDE SEQUENCE</scope>
    <source>
        <strain evidence="3">CGMCC 1.15966</strain>
    </source>
</reference>
<dbReference type="PIRSF" id="PIRSF016719">
    <property type="entry name" value="UCP016719"/>
    <property type="match status" value="1"/>
</dbReference>
<feature type="domain" description="Peptidoglycan beta-N-acetylmuramidase NamZ C-terminal" evidence="2">
    <location>
        <begin position="240"/>
        <end position="389"/>
    </location>
</feature>
<sequence length="390" mass="44079">MVIICSNLTGQVKYSNDIIKIGAERTDQYIPKLEGKRVALIANQTSVIGETHLLDSLVRRGINIVKVFGPEHGFRGNASNGTAVGDEVDANTGVKIVSLYGNKRKPTKDDLADVDVLVYDIQDVGCRFYTNINVLRDVMQSAAENGKEMLILDRPNPNAYFIDGPILDMKNKSGIGQFPIPIVHGLTIAEFAQMANGEGWLGKGLKCNLSVVRNGNYKHSMLYKLPVRPSPNLNTPESILLYPTTCLFEGVSLNHGRGTDFPFTVVGGPMYKGIYEFYYTPISMPGRAEDPLYQDQVCYGLDLRNINFEELVKSKKINLQWMIELYAKHPNKDQFFERFHRQIGNIDYLAGVSEFKDQIRSGMSEEEIRKTWQPGIDKYKKMRKKYLLYK</sequence>
<dbReference type="Gene3D" id="3.40.50.12170">
    <property type="entry name" value="Uncharacterised protein PF07075, DUF1343"/>
    <property type="match status" value="1"/>
</dbReference>
<protein>
    <recommendedName>
        <fullName evidence="5">DUF1343 domain-containing protein</fullName>
    </recommendedName>
</protein>
<evidence type="ECO:0008006" key="5">
    <source>
        <dbReference type="Google" id="ProtNLM"/>
    </source>
</evidence>
<comment type="caution">
    <text evidence="3">The sequence shown here is derived from an EMBL/GenBank/DDBJ whole genome shotgun (WGS) entry which is preliminary data.</text>
</comment>
<keyword evidence="4" id="KW-1185">Reference proteome</keyword>
<feature type="domain" description="Peptidoglycan beta-N-acetylmuramidase NamZ N-terminal" evidence="1">
    <location>
        <begin position="38"/>
        <end position="236"/>
    </location>
</feature>
<dbReference type="PANTHER" id="PTHR42915">
    <property type="entry name" value="HYPOTHETICAL 460 KDA PROTEIN IN FEUA-SIGW INTERGENIC REGION [PRECURSOR]"/>
    <property type="match status" value="1"/>
</dbReference>
<dbReference type="Gene3D" id="3.90.1150.140">
    <property type="match status" value="1"/>
</dbReference>
<dbReference type="InterPro" id="IPR008302">
    <property type="entry name" value="NamZ"/>
</dbReference>
<dbReference type="Pfam" id="PF20732">
    <property type="entry name" value="NamZ_C"/>
    <property type="match status" value="1"/>
</dbReference>
<evidence type="ECO:0000259" key="1">
    <source>
        <dbReference type="Pfam" id="PF07075"/>
    </source>
</evidence>
<dbReference type="InterPro" id="IPR048502">
    <property type="entry name" value="NamZ_N"/>
</dbReference>
<proteinExistence type="predicted"/>